<dbReference type="EMBL" id="LR796742">
    <property type="protein sequence ID" value="CAB4163100.1"/>
    <property type="molecule type" value="Genomic_DNA"/>
</dbReference>
<dbReference type="PANTHER" id="PTHR41287:SF1">
    <property type="entry name" value="PROTEIN YMFN"/>
    <property type="match status" value="1"/>
</dbReference>
<evidence type="ECO:0000313" key="1">
    <source>
        <dbReference type="EMBL" id="CAB4163100.1"/>
    </source>
</evidence>
<dbReference type="InterPro" id="IPR027417">
    <property type="entry name" value="P-loop_NTPase"/>
</dbReference>
<proteinExistence type="predicted"/>
<name>A0A6J5NTP5_9CAUD</name>
<protein>
    <submittedName>
        <fullName evidence="1">Terminase large subunit, Lambdalikevirus-type</fullName>
    </submittedName>
</protein>
<dbReference type="InterPro" id="IPR005021">
    <property type="entry name" value="Terminase_largesu-like"/>
</dbReference>
<organism evidence="1">
    <name type="scientific">uncultured Caudovirales phage</name>
    <dbReference type="NCBI Taxonomy" id="2100421"/>
    <lineage>
        <taxon>Viruses</taxon>
        <taxon>Duplodnaviria</taxon>
        <taxon>Heunggongvirae</taxon>
        <taxon>Uroviricota</taxon>
        <taxon>Caudoviricetes</taxon>
        <taxon>Peduoviridae</taxon>
        <taxon>Maltschvirus</taxon>
        <taxon>Maltschvirus maltsch</taxon>
    </lineage>
</organism>
<dbReference type="Gene3D" id="3.40.50.300">
    <property type="entry name" value="P-loop containing nucleotide triphosphate hydrolases"/>
    <property type="match status" value="1"/>
</dbReference>
<gene>
    <name evidence="1" type="ORF">UFOVP805_11</name>
</gene>
<dbReference type="PANTHER" id="PTHR41287">
    <property type="match status" value="1"/>
</dbReference>
<sequence length="500" mass="54707">MTKGEQVVTSNDQVVIGHDRIESDFAQSLAQAFGSPTPRIHTPLNDLPSRGFEIIDFASQIKIDLMPWQKFVLEHSHKVKPDGRWATPLVTTIVSRQSGKSTLMLLRILAGMFIFDEPLQISSAHRLTTSLEQFRTLVGLIEASDDLSKKVQRIKWSHGNEEITVANKSGISRFAIKAGNSAARGTSPTTVLLDEVREQHDLEGFASLRYSLLAAKNPMIMAFSSAGDQHSLVLNQLRDRGIAAAAGAPDEIAYFEWSAPSDDVNDPKNIIAAVPALGHTIHADNIAQLLNDPHEVVMTEVLSRWVATITAAVGEIEWRACETPGLELSTEKITWMALDHSPDRRHAALVAAQQLDDDKFVIKLLHTWSNDLTLDDKAIANDASAYCRKYPIEHLLFSRKTSGAVADRLRHAGIPVQEADGYYPQAVDEFLSAINSGRLRHTNQESLNIQVLSAVKLNRGDGGVVFGRRASQSAICAAVAGALVTHFATRPSTDVDILIG</sequence>
<accession>A0A6J5NTP5</accession>
<reference evidence="1" key="1">
    <citation type="submission" date="2020-04" db="EMBL/GenBank/DDBJ databases">
        <authorList>
            <person name="Chiriac C."/>
            <person name="Salcher M."/>
            <person name="Ghai R."/>
            <person name="Kavagutti S V."/>
        </authorList>
    </citation>
    <scope>NUCLEOTIDE SEQUENCE</scope>
</reference>